<evidence type="ECO:0000313" key="3">
    <source>
        <dbReference type="Proteomes" id="UP000548978"/>
    </source>
</evidence>
<dbReference type="PANTHER" id="PTHR47623:SF1">
    <property type="entry name" value="OS09G0287300 PROTEIN"/>
    <property type="match status" value="1"/>
</dbReference>
<comment type="caution">
    <text evidence="2">The sequence shown here is derived from an EMBL/GenBank/DDBJ whole genome shotgun (WGS) entry which is preliminary data.</text>
</comment>
<dbReference type="EC" id="3.1.3.-" evidence="2"/>
<gene>
    <name evidence="2" type="ORF">FHS65_001989</name>
</gene>
<dbReference type="SUPFAM" id="SSF53254">
    <property type="entry name" value="Phosphoglycerate mutase-like"/>
    <property type="match status" value="1"/>
</dbReference>
<protein>
    <submittedName>
        <fullName evidence="2">Phosphohistidine phosphatase</fullName>
        <ecNumber evidence="2">3.1.3.-</ecNumber>
    </submittedName>
</protein>
<proteinExistence type="predicted"/>
<dbReference type="PANTHER" id="PTHR47623">
    <property type="entry name" value="OS09G0287300 PROTEIN"/>
    <property type="match status" value="1"/>
</dbReference>
<name>A0A7W9A4E7_9CAUL</name>
<keyword evidence="3" id="KW-1185">Reference proteome</keyword>
<keyword evidence="2" id="KW-0378">Hydrolase</keyword>
<sequence>MHRLILMRHAKAERGSPSGRDKDRPLAARGRDDAARVGKALATRGLKPDRALVSGAARTRQTWDIVHDSLGDVEVAIIDDLYEADPDILRARIEAEMDSAGCLILIGHNPGIHQLAVELLMEGAAAPSVLERLSSGFPTGMAAIFSVDAAERYALEGLIRPDDAEAAA</sequence>
<dbReference type="InterPro" id="IPR013078">
    <property type="entry name" value="His_Pase_superF_clade-1"/>
</dbReference>
<dbReference type="Gene3D" id="3.40.50.1240">
    <property type="entry name" value="Phosphoglycerate mutase-like"/>
    <property type="match status" value="1"/>
</dbReference>
<organism evidence="2 3">
    <name type="scientific">Brevundimonas halotolerans</name>
    <dbReference type="NCBI Taxonomy" id="69670"/>
    <lineage>
        <taxon>Bacteria</taxon>
        <taxon>Pseudomonadati</taxon>
        <taxon>Pseudomonadota</taxon>
        <taxon>Alphaproteobacteria</taxon>
        <taxon>Caulobacterales</taxon>
        <taxon>Caulobacteraceae</taxon>
        <taxon>Brevundimonas</taxon>
    </lineage>
</organism>
<reference evidence="2 3" key="1">
    <citation type="submission" date="2020-08" db="EMBL/GenBank/DDBJ databases">
        <title>Genomic Encyclopedia of Type Strains, Phase IV (KMG-IV): sequencing the most valuable type-strain genomes for metagenomic binning, comparative biology and taxonomic classification.</title>
        <authorList>
            <person name="Goeker M."/>
        </authorList>
    </citation>
    <scope>NUCLEOTIDE SEQUENCE [LARGE SCALE GENOMIC DNA]</scope>
    <source>
        <strain evidence="2 3">DSM 24448</strain>
    </source>
</reference>
<evidence type="ECO:0000256" key="1">
    <source>
        <dbReference type="SAM" id="MobiDB-lite"/>
    </source>
</evidence>
<dbReference type="AlphaFoldDB" id="A0A7W9A4E7"/>
<dbReference type="InterPro" id="IPR029033">
    <property type="entry name" value="His_PPase_superfam"/>
</dbReference>
<feature type="region of interest" description="Disordered" evidence="1">
    <location>
        <begin position="9"/>
        <end position="33"/>
    </location>
</feature>
<feature type="compositionally biased region" description="Basic and acidic residues" evidence="1">
    <location>
        <begin position="10"/>
        <end position="33"/>
    </location>
</feature>
<dbReference type="SMART" id="SM00855">
    <property type="entry name" value="PGAM"/>
    <property type="match status" value="1"/>
</dbReference>
<accession>A0A7W9A4E7</accession>
<dbReference type="EMBL" id="JACIJB010000009">
    <property type="protein sequence ID" value="MBB5661229.1"/>
    <property type="molecule type" value="Genomic_DNA"/>
</dbReference>
<dbReference type="Proteomes" id="UP000548978">
    <property type="component" value="Unassembled WGS sequence"/>
</dbReference>
<dbReference type="CDD" id="cd07067">
    <property type="entry name" value="HP_PGM_like"/>
    <property type="match status" value="1"/>
</dbReference>
<dbReference type="Pfam" id="PF00300">
    <property type="entry name" value="His_Phos_1"/>
    <property type="match status" value="1"/>
</dbReference>
<dbReference type="OrthoDB" id="9810154at2"/>
<evidence type="ECO:0000313" key="2">
    <source>
        <dbReference type="EMBL" id="MBB5661229.1"/>
    </source>
</evidence>
<dbReference type="GO" id="GO:0016787">
    <property type="term" value="F:hydrolase activity"/>
    <property type="evidence" value="ECO:0007669"/>
    <property type="project" value="UniProtKB-KW"/>
</dbReference>
<dbReference type="RefSeq" id="WP_123288557.1">
    <property type="nucleotide sequence ID" value="NZ_JACIJB010000009.1"/>
</dbReference>